<sequence length="230" mass="24122">MAGMDANEIQRQARNAVRKGSILDVDHDAALCRVSVGDPDDESGSLQTNWIPWFALAAGSTRDWRAPSKGEQVMLLCPMGDPAQGVALCGIYSDAFPAPDRSPNTDVRTYRDGAVVVYDDAAHVLGVELPAGATINVTAPGAVNVNTQTAKVTADHVTLDADVTVTRSMTVEGPFTFEAGMTGRGGSDGGSTMRIDGAADFTGEVKSQGISVPHHTHREQGDGNDVSEPK</sequence>
<protein>
    <submittedName>
        <fullName evidence="3">Phage baseplate assembly protein V</fullName>
    </submittedName>
</protein>
<dbReference type="InterPro" id="IPR037026">
    <property type="entry name" value="Vgr_OB-fold_dom_sf"/>
</dbReference>
<dbReference type="Gene3D" id="2.40.50.230">
    <property type="entry name" value="Gp5 N-terminal domain"/>
    <property type="match status" value="1"/>
</dbReference>
<evidence type="ECO:0000256" key="1">
    <source>
        <dbReference type="SAM" id="MobiDB-lite"/>
    </source>
</evidence>
<gene>
    <name evidence="3" type="ORF">C5615_36700</name>
</gene>
<evidence type="ECO:0000313" key="4">
    <source>
        <dbReference type="Proteomes" id="UP000238206"/>
    </source>
</evidence>
<dbReference type="InterPro" id="IPR013046">
    <property type="entry name" value="GpV/Gp45"/>
</dbReference>
<evidence type="ECO:0000313" key="3">
    <source>
        <dbReference type="EMBL" id="PQP08153.1"/>
    </source>
</evidence>
<reference evidence="3 4" key="1">
    <citation type="submission" date="2018-02" db="EMBL/GenBank/DDBJ databases">
        <title>Draft genome sequencing of Burkholderia cepacia Y14-15.</title>
        <authorList>
            <person name="Zheng B.-X."/>
        </authorList>
    </citation>
    <scope>NUCLEOTIDE SEQUENCE [LARGE SCALE GENOMIC DNA]</scope>
    <source>
        <strain evidence="3 4">Y14-15</strain>
    </source>
</reference>
<dbReference type="AlphaFoldDB" id="A0A2S8I036"/>
<feature type="domain" description="Gp5/Type VI secretion system Vgr protein OB-fold" evidence="2">
    <location>
        <begin position="19"/>
        <end position="92"/>
    </location>
</feature>
<accession>A0A2S8I036</accession>
<dbReference type="NCBIfam" id="TIGR01644">
    <property type="entry name" value="phage_P2_V"/>
    <property type="match status" value="1"/>
</dbReference>
<proteinExistence type="predicted"/>
<name>A0A2S8I036_BURCE</name>
<dbReference type="EMBL" id="PUIQ01000095">
    <property type="protein sequence ID" value="PQP08153.1"/>
    <property type="molecule type" value="Genomic_DNA"/>
</dbReference>
<organism evidence="3 4">
    <name type="scientific">Burkholderia cepacia</name>
    <name type="common">Pseudomonas cepacia</name>
    <dbReference type="NCBI Taxonomy" id="292"/>
    <lineage>
        <taxon>Bacteria</taxon>
        <taxon>Pseudomonadati</taxon>
        <taxon>Pseudomonadota</taxon>
        <taxon>Betaproteobacteria</taxon>
        <taxon>Burkholderiales</taxon>
        <taxon>Burkholderiaceae</taxon>
        <taxon>Burkholderia</taxon>
        <taxon>Burkholderia cepacia complex</taxon>
    </lineage>
</organism>
<evidence type="ECO:0000259" key="2">
    <source>
        <dbReference type="Pfam" id="PF04717"/>
    </source>
</evidence>
<feature type="region of interest" description="Disordered" evidence="1">
    <location>
        <begin position="209"/>
        <end position="230"/>
    </location>
</feature>
<dbReference type="InterPro" id="IPR006531">
    <property type="entry name" value="Gp5/Vgr_OB"/>
</dbReference>
<comment type="caution">
    <text evidence="3">The sequence shown here is derived from an EMBL/GenBank/DDBJ whole genome shotgun (WGS) entry which is preliminary data.</text>
</comment>
<dbReference type="Gene3D" id="6.20.150.10">
    <property type="match status" value="1"/>
</dbReference>
<dbReference type="Proteomes" id="UP000238206">
    <property type="component" value="Unassembled WGS sequence"/>
</dbReference>
<dbReference type="Pfam" id="PF04717">
    <property type="entry name" value="Phage_base_V"/>
    <property type="match status" value="1"/>
</dbReference>